<feature type="compositionally biased region" description="Low complexity" evidence="3">
    <location>
        <begin position="285"/>
        <end position="302"/>
    </location>
</feature>
<evidence type="ECO:0000313" key="7">
    <source>
        <dbReference type="Proteomes" id="UP001286313"/>
    </source>
</evidence>
<evidence type="ECO:0000256" key="2">
    <source>
        <dbReference type="ARBA" id="ARBA00023136"/>
    </source>
</evidence>
<feature type="domain" description="Neurotransmitter-gated ion-channel transmembrane" evidence="5">
    <location>
        <begin position="185"/>
        <end position="355"/>
    </location>
</feature>
<feature type="transmembrane region" description="Helical" evidence="4">
    <location>
        <begin position="243"/>
        <end position="265"/>
    </location>
</feature>
<evidence type="ECO:0000256" key="1">
    <source>
        <dbReference type="ARBA" id="ARBA00004141"/>
    </source>
</evidence>
<keyword evidence="2 4" id="KW-0472">Membrane</keyword>
<dbReference type="InterPro" id="IPR006201">
    <property type="entry name" value="Neur_channel"/>
</dbReference>
<evidence type="ECO:0000313" key="6">
    <source>
        <dbReference type="EMBL" id="KAK3852964.1"/>
    </source>
</evidence>
<dbReference type="InterPro" id="IPR018000">
    <property type="entry name" value="Neurotransmitter_ion_chnl_CS"/>
</dbReference>
<dbReference type="InterPro" id="IPR006029">
    <property type="entry name" value="Neurotrans-gated_channel_TM"/>
</dbReference>
<feature type="transmembrane region" description="Helical" evidence="4">
    <location>
        <begin position="211"/>
        <end position="231"/>
    </location>
</feature>
<dbReference type="InterPro" id="IPR038050">
    <property type="entry name" value="Neuro_actylchol_rec"/>
</dbReference>
<dbReference type="Gene3D" id="1.20.58.390">
    <property type="entry name" value="Neurotransmitter-gated ion-channel transmembrane domain"/>
    <property type="match status" value="1"/>
</dbReference>
<feature type="region of interest" description="Disordered" evidence="3">
    <location>
        <begin position="273"/>
        <end position="355"/>
    </location>
</feature>
<comment type="caution">
    <text evidence="6">The sequence shown here is derived from an EMBL/GenBank/DDBJ whole genome shotgun (WGS) entry which is preliminary data.</text>
</comment>
<dbReference type="SUPFAM" id="SSF90112">
    <property type="entry name" value="Neurotransmitter-gated ion-channel transmembrane pore"/>
    <property type="match status" value="1"/>
</dbReference>
<dbReference type="Proteomes" id="UP001286313">
    <property type="component" value="Unassembled WGS sequence"/>
</dbReference>
<comment type="subcellular location">
    <subcellularLocation>
        <location evidence="1">Membrane</location>
        <topology evidence="1">Multi-pass membrane protein</topology>
    </subcellularLocation>
</comment>
<keyword evidence="4" id="KW-1133">Transmembrane helix</keyword>
<name>A0AAE1BPJ8_PETCI</name>
<evidence type="ECO:0000256" key="4">
    <source>
        <dbReference type="SAM" id="Phobius"/>
    </source>
</evidence>
<keyword evidence="7" id="KW-1185">Reference proteome</keyword>
<dbReference type="PANTHER" id="PTHR18945">
    <property type="entry name" value="NEUROTRANSMITTER GATED ION CHANNEL"/>
    <property type="match status" value="1"/>
</dbReference>
<evidence type="ECO:0000256" key="3">
    <source>
        <dbReference type="SAM" id="MobiDB-lite"/>
    </source>
</evidence>
<dbReference type="PROSITE" id="PS00236">
    <property type="entry name" value="NEUROTR_ION_CHANNEL"/>
    <property type="match status" value="1"/>
</dbReference>
<evidence type="ECO:0000259" key="5">
    <source>
        <dbReference type="Pfam" id="PF02932"/>
    </source>
</evidence>
<sequence length="464" mass="53816">METEWDDERLNLFQPFPRFQDNRVDLEHVWKPKYSLDNAMFRDKKEYESGSNVFTELNTGPGNATPTPLVINGYEGYLYEGKSSARLMLRETLVASFQCQFTLDYYPFDVHICLVNISIVQTSAFLAVFNHQDLKIVSPPSSLSLFLTSNLCHVPDTQQQQQQHNTSLAFKVLLKRRYGAYMFTTFVPCFVLNLISYLTYYFAKDNFSDRITVTLSCLIVMATLFSQVAVSSPSSASPKMMDVFFFYSILRLLYTFLHHSIYFHLQRNTHTDTQQQQQDKDTHTDTQQQQDNNHTHTQQQRQNNKDTDTHTRQQQQQIQYNMDTDTHTRQQQQQIQDNKNTQFRQQQQKQATSFSPWTKTGKINIKISSQFDEDIPELFVSGQSIPVSPPWFDTLFVKQEEIQPTTTTGTTATTSTTATTKEWDCIFNLCSQIVGYCLDIIGFGLFGYFMLYPSRKMGEEMDGC</sequence>
<dbReference type="Gene3D" id="2.70.170.10">
    <property type="entry name" value="Neurotransmitter-gated ion-channel ligand-binding domain"/>
    <property type="match status" value="1"/>
</dbReference>
<dbReference type="GO" id="GO:0016020">
    <property type="term" value="C:membrane"/>
    <property type="evidence" value="ECO:0007669"/>
    <property type="project" value="UniProtKB-SubCell"/>
</dbReference>
<dbReference type="AlphaFoldDB" id="A0AAE1BPJ8"/>
<gene>
    <name evidence="6" type="ORF">Pcinc_040468</name>
</gene>
<feature type="compositionally biased region" description="Low complexity" evidence="3">
    <location>
        <begin position="330"/>
        <end position="355"/>
    </location>
</feature>
<dbReference type="InterPro" id="IPR036719">
    <property type="entry name" value="Neuro-gated_channel_TM_sf"/>
</dbReference>
<feature type="transmembrane region" description="Helical" evidence="4">
    <location>
        <begin position="178"/>
        <end position="199"/>
    </location>
</feature>
<accession>A0AAE1BPJ8</accession>
<reference evidence="6" key="1">
    <citation type="submission" date="2023-10" db="EMBL/GenBank/DDBJ databases">
        <title>Genome assemblies of two species of porcelain crab, Petrolisthes cinctipes and Petrolisthes manimaculis (Anomura: Porcellanidae).</title>
        <authorList>
            <person name="Angst P."/>
        </authorList>
    </citation>
    <scope>NUCLEOTIDE SEQUENCE</scope>
    <source>
        <strain evidence="6">PB745_01</strain>
        <tissue evidence="6">Gill</tissue>
    </source>
</reference>
<dbReference type="Pfam" id="PF02932">
    <property type="entry name" value="Neur_chan_memb"/>
    <property type="match status" value="1"/>
</dbReference>
<organism evidence="6 7">
    <name type="scientific">Petrolisthes cinctipes</name>
    <name type="common">Flat porcelain crab</name>
    <dbReference type="NCBI Taxonomy" id="88211"/>
    <lineage>
        <taxon>Eukaryota</taxon>
        <taxon>Metazoa</taxon>
        <taxon>Ecdysozoa</taxon>
        <taxon>Arthropoda</taxon>
        <taxon>Crustacea</taxon>
        <taxon>Multicrustacea</taxon>
        <taxon>Malacostraca</taxon>
        <taxon>Eumalacostraca</taxon>
        <taxon>Eucarida</taxon>
        <taxon>Decapoda</taxon>
        <taxon>Pleocyemata</taxon>
        <taxon>Anomura</taxon>
        <taxon>Galatheoidea</taxon>
        <taxon>Porcellanidae</taxon>
        <taxon>Petrolisthes</taxon>
    </lineage>
</organism>
<feature type="transmembrane region" description="Helical" evidence="4">
    <location>
        <begin position="433"/>
        <end position="451"/>
    </location>
</feature>
<proteinExistence type="predicted"/>
<dbReference type="InterPro" id="IPR036734">
    <property type="entry name" value="Neur_chan_lig-bd_sf"/>
</dbReference>
<keyword evidence="4" id="KW-0812">Transmembrane</keyword>
<protein>
    <recommendedName>
        <fullName evidence="5">Neurotransmitter-gated ion-channel transmembrane domain-containing protein</fullName>
    </recommendedName>
</protein>
<dbReference type="EMBL" id="JAWQEG010007161">
    <property type="protein sequence ID" value="KAK3852964.1"/>
    <property type="molecule type" value="Genomic_DNA"/>
</dbReference>
<dbReference type="GO" id="GO:0005230">
    <property type="term" value="F:extracellular ligand-gated monoatomic ion channel activity"/>
    <property type="evidence" value="ECO:0007669"/>
    <property type="project" value="InterPro"/>
</dbReference>
<dbReference type="GO" id="GO:0004888">
    <property type="term" value="F:transmembrane signaling receptor activity"/>
    <property type="evidence" value="ECO:0007669"/>
    <property type="project" value="InterPro"/>
</dbReference>